<comment type="caution">
    <text evidence="4">The sequence shown here is derived from an EMBL/GenBank/DDBJ whole genome shotgun (WGS) entry which is preliminary data.</text>
</comment>
<evidence type="ECO:0000313" key="5">
    <source>
        <dbReference type="Proteomes" id="UP000706039"/>
    </source>
</evidence>
<evidence type="ECO:0000256" key="1">
    <source>
        <dbReference type="ARBA" id="ARBA00006484"/>
    </source>
</evidence>
<dbReference type="SMART" id="SM00822">
    <property type="entry name" value="PKS_KR"/>
    <property type="match status" value="1"/>
</dbReference>
<dbReference type="PANTHER" id="PTHR48107">
    <property type="entry name" value="NADPH-DEPENDENT ALDEHYDE REDUCTASE-LIKE PROTEIN, CHLOROPLASTIC-RELATED"/>
    <property type="match status" value="1"/>
</dbReference>
<keyword evidence="5" id="KW-1185">Reference proteome</keyword>
<keyword evidence="2" id="KW-0560">Oxidoreductase</keyword>
<dbReference type="EMBL" id="JAINVV010000014">
    <property type="protein sequence ID" value="MBY8825948.1"/>
    <property type="molecule type" value="Genomic_DNA"/>
</dbReference>
<dbReference type="Proteomes" id="UP000706039">
    <property type="component" value="Unassembled WGS sequence"/>
</dbReference>
<dbReference type="InterPro" id="IPR036291">
    <property type="entry name" value="NAD(P)-bd_dom_sf"/>
</dbReference>
<evidence type="ECO:0000256" key="2">
    <source>
        <dbReference type="ARBA" id="ARBA00023002"/>
    </source>
</evidence>
<dbReference type="Pfam" id="PF13561">
    <property type="entry name" value="adh_short_C2"/>
    <property type="match status" value="1"/>
</dbReference>
<dbReference type="Gene3D" id="3.40.50.720">
    <property type="entry name" value="NAD(P)-binding Rossmann-like Domain"/>
    <property type="match status" value="1"/>
</dbReference>
<dbReference type="PRINTS" id="PR00081">
    <property type="entry name" value="GDHRDH"/>
</dbReference>
<protein>
    <submittedName>
        <fullName evidence="4">SDR family oxidoreductase</fullName>
    </submittedName>
</protein>
<sequence length="246" mass="25492">MEASSPRVAIVTGASRGIGAAIARRLAGDGHIVIVNFAGRIAEAEALVRAIEADGGRALAAQADIGNADAVSRLFDTAEAAFGGVDILVNNAGVMQLASIADSDDALFDRLVAINLKGSFNTLRQASRRLRDGGRIVNLSTSVVGLNLENYGIYAATKAAVETLTRILSRELRGRSITVNAVAPGPVATDLFLDGKSPELIARMAKMNPLERLGTPEDIAAAVSFLVGSDGGWINGQILRANGGMV</sequence>
<comment type="similarity">
    <text evidence="1">Belongs to the short-chain dehydrogenases/reductases (SDR) family.</text>
</comment>
<dbReference type="PANTHER" id="PTHR48107:SF7">
    <property type="entry name" value="RE15974P"/>
    <property type="match status" value="1"/>
</dbReference>
<evidence type="ECO:0000313" key="4">
    <source>
        <dbReference type="EMBL" id="MBY8825948.1"/>
    </source>
</evidence>
<accession>A0ABS7PXK8</accession>
<reference evidence="4 5" key="1">
    <citation type="submission" date="2021-08" db="EMBL/GenBank/DDBJ databases">
        <authorList>
            <person name="Tuo L."/>
        </authorList>
    </citation>
    <scope>NUCLEOTIDE SEQUENCE [LARGE SCALE GENOMIC DNA]</scope>
    <source>
        <strain evidence="4 5">JCM 31229</strain>
    </source>
</reference>
<dbReference type="InterPro" id="IPR057326">
    <property type="entry name" value="KR_dom"/>
</dbReference>
<feature type="domain" description="Ketoreductase" evidence="3">
    <location>
        <begin position="7"/>
        <end position="185"/>
    </location>
</feature>
<dbReference type="CDD" id="cd05362">
    <property type="entry name" value="THN_reductase-like_SDR_c"/>
    <property type="match status" value="1"/>
</dbReference>
<dbReference type="InterPro" id="IPR002347">
    <property type="entry name" value="SDR_fam"/>
</dbReference>
<dbReference type="PRINTS" id="PR00080">
    <property type="entry name" value="SDRFAMILY"/>
</dbReference>
<gene>
    <name evidence="4" type="ORF">K7G82_26845</name>
</gene>
<evidence type="ECO:0000259" key="3">
    <source>
        <dbReference type="SMART" id="SM00822"/>
    </source>
</evidence>
<dbReference type="SUPFAM" id="SSF51735">
    <property type="entry name" value="NAD(P)-binding Rossmann-fold domains"/>
    <property type="match status" value="1"/>
</dbReference>
<proteinExistence type="inferred from homology"/>
<organism evidence="4 5">
    <name type="scientific">Sphingomonas colocasiae</name>
    <dbReference type="NCBI Taxonomy" id="1848973"/>
    <lineage>
        <taxon>Bacteria</taxon>
        <taxon>Pseudomonadati</taxon>
        <taxon>Pseudomonadota</taxon>
        <taxon>Alphaproteobacteria</taxon>
        <taxon>Sphingomonadales</taxon>
        <taxon>Sphingomonadaceae</taxon>
        <taxon>Sphingomonas</taxon>
    </lineage>
</organism>
<name>A0ABS7PXK8_9SPHN</name>